<dbReference type="GO" id="GO:0006508">
    <property type="term" value="P:proteolysis"/>
    <property type="evidence" value="ECO:0007669"/>
    <property type="project" value="InterPro"/>
</dbReference>
<dbReference type="InterPro" id="IPR029058">
    <property type="entry name" value="AB_hydrolase_fold"/>
</dbReference>
<feature type="chain" id="PRO_5020892051" evidence="2">
    <location>
        <begin position="19"/>
        <end position="924"/>
    </location>
</feature>
<dbReference type="Proteomes" id="UP000305675">
    <property type="component" value="Unassembled WGS sequence"/>
</dbReference>
<dbReference type="SUPFAM" id="SSF53474">
    <property type="entry name" value="alpha/beta-Hydrolases"/>
    <property type="match status" value="1"/>
</dbReference>
<dbReference type="Pfam" id="PF00326">
    <property type="entry name" value="Peptidase_S9"/>
    <property type="match status" value="1"/>
</dbReference>
<dbReference type="GO" id="GO:0008236">
    <property type="term" value="F:serine-type peptidase activity"/>
    <property type="evidence" value="ECO:0007669"/>
    <property type="project" value="InterPro"/>
</dbReference>
<reference evidence="4 5" key="1">
    <citation type="submission" date="2019-04" db="EMBL/GenBank/DDBJ databases">
        <authorList>
            <person name="Hwang J.C."/>
        </authorList>
    </citation>
    <scope>NUCLEOTIDE SEQUENCE [LARGE SCALE GENOMIC DNA]</scope>
    <source>
        <strain evidence="4 5">IMCC35002</strain>
    </source>
</reference>
<dbReference type="EMBL" id="SWCJ01000003">
    <property type="protein sequence ID" value="TKB56677.1"/>
    <property type="molecule type" value="Genomic_DNA"/>
</dbReference>
<feature type="domain" description="Peptidase S9 prolyl oligopeptidase catalytic" evidence="3">
    <location>
        <begin position="725"/>
        <end position="904"/>
    </location>
</feature>
<dbReference type="GO" id="GO:0008239">
    <property type="term" value="F:dipeptidyl-peptidase activity"/>
    <property type="evidence" value="ECO:0007669"/>
    <property type="project" value="TreeGrafter"/>
</dbReference>
<gene>
    <name evidence="4" type="ORF">FCL42_05960</name>
</gene>
<dbReference type="OrthoDB" id="6388416at2"/>
<evidence type="ECO:0000259" key="3">
    <source>
        <dbReference type="Pfam" id="PF00326"/>
    </source>
</evidence>
<comment type="caution">
    <text evidence="4">The sequence shown here is derived from an EMBL/GenBank/DDBJ whole genome shotgun (WGS) entry which is preliminary data.</text>
</comment>
<evidence type="ECO:0000313" key="5">
    <source>
        <dbReference type="Proteomes" id="UP000305675"/>
    </source>
</evidence>
<keyword evidence="2" id="KW-0732">Signal</keyword>
<evidence type="ECO:0000313" key="4">
    <source>
        <dbReference type="EMBL" id="TKB56677.1"/>
    </source>
</evidence>
<dbReference type="Gene3D" id="3.40.50.1820">
    <property type="entry name" value="alpha/beta hydrolase"/>
    <property type="match status" value="1"/>
</dbReference>
<dbReference type="PANTHER" id="PTHR11731:SF193">
    <property type="entry name" value="DIPEPTIDYL PEPTIDASE 9"/>
    <property type="match status" value="1"/>
</dbReference>
<dbReference type="Gene3D" id="2.120.10.30">
    <property type="entry name" value="TolB, C-terminal domain"/>
    <property type="match status" value="1"/>
</dbReference>
<dbReference type="InterPro" id="IPR050278">
    <property type="entry name" value="Serine_Prot_S9B/DPPIV"/>
</dbReference>
<dbReference type="InterPro" id="IPR011042">
    <property type="entry name" value="6-blade_b-propeller_TolB-like"/>
</dbReference>
<feature type="signal peptide" evidence="2">
    <location>
        <begin position="1"/>
        <end position="18"/>
    </location>
</feature>
<sequence length="924" mass="102865">MRVIAPLALMLASGFSIAEPLSLEQIMKFQTLKNPALADNGQGLAYVAQPDWGEATGYVTNLNKKVWTVEQGTKPSISADGAYALFEVKAPLWERQNAGKKKAGKMSVGRTLINSDTGEQRSFDKVTSSDFSASGRFLMVQFEAEEADDTKDKDDTAEQPEAAEEQGAKIDIAESKLGTKALLIDLSSGKELELTGVTQFSFAKDADILVWATSFEEGVGNQVVRRDLAAGTDTVLWQGQDLGATAIAQTEDGQLTSFSTTLLRSEDKFQLAHKLWLADGAKPANELSLPDDGMLLTEHSKLHFSRDNQRLFVGRQLPLPQELTIEEFSDSNSLYDMDTLMSRVELNVWHGDDPRIKTNEINQYKKARKHNYVGVMHLKDKRFVQLADASVPDVTVADNQGYLLASSDQPYLKMISWAGFYKDWYLVDLNTGERRLLVTQQGGYQSPTLSPTDSGVAWFVRGDLYRHNIANNQTEVVSHGEETGFADEDHDYPSPAPGYGFGSWLGNGRAVVAYDKFDLWQLDIDSGKLTALTAGREHGWQYREIDLDADSDLHPMGEPMLLHGYNVQDKREGAYQLGLSDRSWKVAQQGDYKLSFVAKAEDSDTLLFSKQRYDLYPDLLTTDATVSQLTKVTELGNQLDGLDWGQAELVHWRSNDGKPLSGVVITPHGYKGDKPLPTLVYFYRFMSQRLHNFPQMALNHRPNFAQYVNDGYAVFLPDIRFEVGHPGQSSLSSMLPGVQKIIDMGIAKADAIGVQGHSWAGYQDAYLITQTDIFAAAVSGAPVSNMTSAYGGIRWGSGLTRQFQYESGQSRIGKSLMEAPHLYIENSPVFHVDRIDTPLVIMFGDEDEAVPYEQGLELYMAMRRAAKPVVMLQYEGEPHHLKKYPNKVDYSIKMKAFFDHHLKGAPAPTWWTQGVPYLKANKAD</sequence>
<organism evidence="4 5">
    <name type="scientific">Ferrimonas aestuarii</name>
    <dbReference type="NCBI Taxonomy" id="2569539"/>
    <lineage>
        <taxon>Bacteria</taxon>
        <taxon>Pseudomonadati</taxon>
        <taxon>Pseudomonadota</taxon>
        <taxon>Gammaproteobacteria</taxon>
        <taxon>Alteromonadales</taxon>
        <taxon>Ferrimonadaceae</taxon>
        <taxon>Ferrimonas</taxon>
    </lineage>
</organism>
<keyword evidence="5" id="KW-1185">Reference proteome</keyword>
<dbReference type="RefSeq" id="WP_136862481.1">
    <property type="nucleotide sequence ID" value="NZ_SWCJ01000003.1"/>
</dbReference>
<dbReference type="PANTHER" id="PTHR11731">
    <property type="entry name" value="PROTEASE FAMILY S9B,C DIPEPTIDYL-PEPTIDASE IV-RELATED"/>
    <property type="match status" value="1"/>
</dbReference>
<name>A0A4U1BST7_9GAMM</name>
<evidence type="ECO:0000256" key="1">
    <source>
        <dbReference type="SAM" id="MobiDB-lite"/>
    </source>
</evidence>
<dbReference type="InterPro" id="IPR001375">
    <property type="entry name" value="Peptidase_S9_cat"/>
</dbReference>
<evidence type="ECO:0000256" key="2">
    <source>
        <dbReference type="SAM" id="SignalP"/>
    </source>
</evidence>
<dbReference type="AlphaFoldDB" id="A0A4U1BST7"/>
<proteinExistence type="predicted"/>
<accession>A0A4U1BST7</accession>
<feature type="region of interest" description="Disordered" evidence="1">
    <location>
        <begin position="145"/>
        <end position="170"/>
    </location>
</feature>
<protein>
    <submittedName>
        <fullName evidence="4">S9 family peptidase</fullName>
    </submittedName>
</protein>
<dbReference type="SUPFAM" id="SSF82171">
    <property type="entry name" value="DPP6 N-terminal domain-like"/>
    <property type="match status" value="1"/>
</dbReference>